<dbReference type="RefSeq" id="WP_075073610.1">
    <property type="nucleotide sequence ID" value="NZ_DF967972.1"/>
</dbReference>
<evidence type="ECO:0000256" key="8">
    <source>
        <dbReference type="ARBA" id="ARBA00049934"/>
    </source>
</evidence>
<dbReference type="PANTHER" id="PTHR30038">
    <property type="entry name" value="ALDEHYDE FERREDOXIN OXIDOREDUCTASE"/>
    <property type="match status" value="1"/>
</dbReference>
<dbReference type="OrthoDB" id="9763894at2"/>
<dbReference type="GO" id="GO:0009055">
    <property type="term" value="F:electron transfer activity"/>
    <property type="evidence" value="ECO:0007669"/>
    <property type="project" value="InterPro"/>
</dbReference>
<dbReference type="InterPro" id="IPR051919">
    <property type="entry name" value="W-dependent_AOR"/>
</dbReference>
<evidence type="ECO:0000313" key="11">
    <source>
        <dbReference type="Proteomes" id="UP000055060"/>
    </source>
</evidence>
<dbReference type="AlphaFoldDB" id="A0A0S7BKX9"/>
<dbReference type="InterPro" id="IPR036021">
    <property type="entry name" value="Tungsten_al_ferr_oxy-like_C"/>
</dbReference>
<gene>
    <name evidence="10" type="ORF">LARV_02114</name>
</gene>
<reference evidence="10" key="1">
    <citation type="submission" date="2015-07" db="EMBL/GenBank/DDBJ databases">
        <title>Draft Genome Sequences of Anaerolinea thermolimosa IMO-1, Bellilinea caldifistulae GOMI-1, Leptolinea tardivitalis YMTK-2, Levilinea saccharolytica KIBI-1,Longilinea arvoryzae KOME-1, Previously Described as Members of the Anaerolineaceae (Chloroflexi).</title>
        <authorList>
            <person name="Sekiguchi Y."/>
            <person name="Ohashi A."/>
            <person name="Matsuura N."/>
            <person name="Tourlousse M.D."/>
        </authorList>
    </citation>
    <scope>NUCLEOTIDE SEQUENCE [LARGE SCALE GENOMIC DNA]</scope>
    <source>
        <strain evidence="10">KOME-1</strain>
    </source>
</reference>
<evidence type="ECO:0000256" key="6">
    <source>
        <dbReference type="ARBA" id="ARBA00023004"/>
    </source>
</evidence>
<evidence type="ECO:0000256" key="5">
    <source>
        <dbReference type="ARBA" id="ARBA00023002"/>
    </source>
</evidence>
<dbReference type="EMBL" id="DF967972">
    <property type="protein sequence ID" value="GAP14346.1"/>
    <property type="molecule type" value="Genomic_DNA"/>
</dbReference>
<protein>
    <submittedName>
        <fullName evidence="10">Aldehyde:ferredoxin oxidoreductase</fullName>
    </submittedName>
</protein>
<evidence type="ECO:0000256" key="3">
    <source>
        <dbReference type="ARBA" id="ARBA00022485"/>
    </source>
</evidence>
<feature type="domain" description="Aldehyde ferredoxin oxidoreductase N-terminal" evidence="9">
    <location>
        <begin position="4"/>
        <end position="206"/>
    </location>
</feature>
<dbReference type="Gene3D" id="3.60.9.10">
    <property type="entry name" value="Aldehyde ferredoxin oxidoreductase, N-terminal domain"/>
    <property type="match status" value="1"/>
</dbReference>
<comment type="similarity">
    <text evidence="2">Belongs to the AOR/FOR family.</text>
</comment>
<sequence length="601" mass="64451">MYGWTGTILRVNLTTGKVSREAIDPRMAKLFIGGRGLAEKIYTDEVDSKVKALSAENKIIFATGPFTGTFAPSAGRYMVITKGPLNDTLACSNSGGSFGAELKYAGYDMIIVEGKADHPVYLWVNDNKVEIRDARHIWGQMVPDTTDMVRAETDEDAKVACIGPAGEKLVLYSCIMNEMHRAAGRTGVGAVMGFKNLKAIAVSGSGSVKAANNETFMKAVLNARGKIKAHPVGGAGLKAYGTDVLVNILNEIGGLPTRNYRDGYDPKANNVGGETLSATLLRRPRGCFSCIISCGRSTKITNPKYAGEGEGPEYESAWSFGPDCGIDDIEAVTKANFLCNELGLDTITMGATIACAMDLYTDGVITTKDTGGVALPFGAAETMVEMVRLTGMREGFGDKLALGSYRLAESFGHPEYSMTAKKQEMPAYDPRAVQGIGLNYATNNRGGCHVRGYTVAVEVLGNPVKMDNLATEGKAGLDITFQNLTAALDSSGACLFSTFGLGADELAEMLSALTGLDYSVDEFMKAGERIWNQERLWDLEIGYTKADDMVPTRLTTTPLASGPSKGNISHVPEMMPEYYQLRGWDKNGVPTKEKLEALSLA</sequence>
<name>A0A0S7BKX9_9CHLR</name>
<proteinExistence type="inferred from homology"/>
<keyword evidence="3" id="KW-0004">4Fe-4S</keyword>
<accession>A0A0S7BKX9</accession>
<dbReference type="InterPro" id="IPR013983">
    <property type="entry name" value="Ald_Fedxn_OxRdtase_N"/>
</dbReference>
<evidence type="ECO:0000256" key="4">
    <source>
        <dbReference type="ARBA" id="ARBA00022723"/>
    </source>
</evidence>
<dbReference type="SMART" id="SM00790">
    <property type="entry name" value="AFOR_N"/>
    <property type="match status" value="1"/>
</dbReference>
<organism evidence="10">
    <name type="scientific">Longilinea arvoryzae</name>
    <dbReference type="NCBI Taxonomy" id="360412"/>
    <lineage>
        <taxon>Bacteria</taxon>
        <taxon>Bacillati</taxon>
        <taxon>Chloroflexota</taxon>
        <taxon>Anaerolineae</taxon>
        <taxon>Anaerolineales</taxon>
        <taxon>Anaerolineaceae</taxon>
        <taxon>Longilinea</taxon>
    </lineage>
</organism>
<dbReference type="GO" id="GO:0016625">
    <property type="term" value="F:oxidoreductase activity, acting on the aldehyde or oxo group of donors, iron-sulfur protein as acceptor"/>
    <property type="evidence" value="ECO:0007669"/>
    <property type="project" value="InterPro"/>
</dbReference>
<dbReference type="Pfam" id="PF02730">
    <property type="entry name" value="AFOR_N"/>
    <property type="match status" value="1"/>
</dbReference>
<dbReference type="GO" id="GO:0046872">
    <property type="term" value="F:metal ion binding"/>
    <property type="evidence" value="ECO:0007669"/>
    <property type="project" value="UniProtKB-KW"/>
</dbReference>
<evidence type="ECO:0000313" key="10">
    <source>
        <dbReference type="EMBL" id="GAP14346.1"/>
    </source>
</evidence>
<comment type="cofactor">
    <cofactor evidence="8">
        <name>tungstopterin</name>
        <dbReference type="ChEBI" id="CHEBI:30402"/>
    </cofactor>
</comment>
<dbReference type="InterPro" id="IPR036503">
    <property type="entry name" value="Ald_Fedxn_OxRdtase_N_sf"/>
</dbReference>
<dbReference type="Pfam" id="PF01314">
    <property type="entry name" value="AFOR_C"/>
    <property type="match status" value="1"/>
</dbReference>
<dbReference type="SUPFAM" id="SSF56228">
    <property type="entry name" value="Aldehyde ferredoxin oxidoreductase, N-terminal domain"/>
    <property type="match status" value="1"/>
</dbReference>
<dbReference type="InterPro" id="IPR001203">
    <property type="entry name" value="OxRdtase_Ald_Fedxn_C"/>
</dbReference>
<dbReference type="Gene3D" id="1.10.599.10">
    <property type="entry name" value="Aldehyde Ferredoxin Oxidoreductase Protein, subunit A, domain 3"/>
    <property type="match status" value="1"/>
</dbReference>
<keyword evidence="6" id="KW-0408">Iron</keyword>
<evidence type="ECO:0000256" key="7">
    <source>
        <dbReference type="ARBA" id="ARBA00023014"/>
    </source>
</evidence>
<evidence type="ECO:0000256" key="2">
    <source>
        <dbReference type="ARBA" id="ARBA00011032"/>
    </source>
</evidence>
<keyword evidence="11" id="KW-1185">Reference proteome</keyword>
<dbReference type="Proteomes" id="UP000055060">
    <property type="component" value="Unassembled WGS sequence"/>
</dbReference>
<dbReference type="InterPro" id="IPR013984">
    <property type="entry name" value="Ald_Fedxn_OxRdtase_dom2"/>
</dbReference>
<dbReference type="SUPFAM" id="SSF48310">
    <property type="entry name" value="Aldehyde ferredoxin oxidoreductase, C-terminal domains"/>
    <property type="match status" value="1"/>
</dbReference>
<keyword evidence="5" id="KW-0560">Oxidoreductase</keyword>
<evidence type="ECO:0000256" key="1">
    <source>
        <dbReference type="ARBA" id="ARBA00001966"/>
    </source>
</evidence>
<keyword evidence="7" id="KW-0411">Iron-sulfur</keyword>
<dbReference type="STRING" id="360412.LARV_02114"/>
<dbReference type="InterPro" id="IPR013985">
    <property type="entry name" value="Ald_Fedxn_OxRdtase_dom3"/>
</dbReference>
<comment type="cofactor">
    <cofactor evidence="1">
        <name>[4Fe-4S] cluster</name>
        <dbReference type="ChEBI" id="CHEBI:49883"/>
    </cofactor>
</comment>
<dbReference type="PANTHER" id="PTHR30038:SF0">
    <property type="entry name" value="TUNGSTEN-CONTAINING ALDEHYDE FERREDOXIN OXIDOREDUCTASE"/>
    <property type="match status" value="1"/>
</dbReference>
<dbReference type="Gene3D" id="1.10.569.10">
    <property type="entry name" value="Aldehyde Ferredoxin Oxidoreductase Protein, subunit A, domain 2"/>
    <property type="match status" value="1"/>
</dbReference>
<keyword evidence="4" id="KW-0479">Metal-binding</keyword>
<evidence type="ECO:0000259" key="9">
    <source>
        <dbReference type="SMART" id="SM00790"/>
    </source>
</evidence>
<dbReference type="GO" id="GO:0051539">
    <property type="term" value="F:4 iron, 4 sulfur cluster binding"/>
    <property type="evidence" value="ECO:0007669"/>
    <property type="project" value="UniProtKB-KW"/>
</dbReference>